<feature type="region of interest" description="Disordered" evidence="1">
    <location>
        <begin position="133"/>
        <end position="154"/>
    </location>
</feature>
<gene>
    <name evidence="3" type="ORF">B5807_01296</name>
</gene>
<feature type="region of interest" description="Disordered" evidence="1">
    <location>
        <begin position="47"/>
        <end position="72"/>
    </location>
</feature>
<evidence type="ECO:0000313" key="4">
    <source>
        <dbReference type="Proteomes" id="UP000193240"/>
    </source>
</evidence>
<feature type="compositionally biased region" description="Basic and acidic residues" evidence="1">
    <location>
        <begin position="133"/>
        <end position="151"/>
    </location>
</feature>
<dbReference type="InterPro" id="IPR055481">
    <property type="entry name" value="DUF7053"/>
</dbReference>
<dbReference type="Pfam" id="PF23155">
    <property type="entry name" value="DUF7053"/>
    <property type="match status" value="1"/>
</dbReference>
<evidence type="ECO:0000259" key="2">
    <source>
        <dbReference type="Pfam" id="PF23155"/>
    </source>
</evidence>
<sequence length="201" mass="22333">MFSLNTTATLHHITHIPTSIPRSRVLTCLHNHDLLIRLDPELAHYEPLPSNPSASDTPSTALNAPATSTSATKSYRVTDHMHTLPKGLWDTTVTFEADITDTEDGIEWIIRAPLGLVQRTTWRVVPRASLKEDERRGEDREGILDGGKEGADGEGEWSLVEDVEIKANRVIVGTVRGKCESNWRGVHGRFLGHLKETKEGE</sequence>
<evidence type="ECO:0000256" key="1">
    <source>
        <dbReference type="SAM" id="MobiDB-lite"/>
    </source>
</evidence>
<accession>A0A1Y2MCV1</accession>
<organism evidence="3 4">
    <name type="scientific">Epicoccum nigrum</name>
    <name type="common">Soil fungus</name>
    <name type="synonym">Epicoccum purpurascens</name>
    <dbReference type="NCBI Taxonomy" id="105696"/>
    <lineage>
        <taxon>Eukaryota</taxon>
        <taxon>Fungi</taxon>
        <taxon>Dikarya</taxon>
        <taxon>Ascomycota</taxon>
        <taxon>Pezizomycotina</taxon>
        <taxon>Dothideomycetes</taxon>
        <taxon>Pleosporomycetidae</taxon>
        <taxon>Pleosporales</taxon>
        <taxon>Pleosporineae</taxon>
        <taxon>Didymellaceae</taxon>
        <taxon>Epicoccum</taxon>
    </lineage>
</organism>
<proteinExistence type="predicted"/>
<reference evidence="3 4" key="1">
    <citation type="journal article" date="2017" name="Genome Announc.">
        <title>Genome sequence of the saprophytic ascomycete Epicoccum nigrum ICMP 19927 strain isolated from New Zealand.</title>
        <authorList>
            <person name="Fokin M."/>
            <person name="Fleetwood D."/>
            <person name="Weir B.S."/>
            <person name="Villas-Boas S.G."/>
        </authorList>
    </citation>
    <scope>NUCLEOTIDE SEQUENCE [LARGE SCALE GENOMIC DNA]</scope>
    <source>
        <strain evidence="3 4">ICMP 19927</strain>
    </source>
</reference>
<feature type="domain" description="DUF7053" evidence="2">
    <location>
        <begin position="6"/>
        <end position="194"/>
    </location>
</feature>
<dbReference type="InParanoid" id="A0A1Y2MCV1"/>
<dbReference type="PANTHER" id="PTHR38117:SF1">
    <property type="entry name" value="DUF3074 DOMAIN-CONTAINING PROTEIN"/>
    <property type="match status" value="1"/>
</dbReference>
<name>A0A1Y2MCV1_EPING</name>
<protein>
    <recommendedName>
        <fullName evidence="2">DUF7053 domain-containing protein</fullName>
    </recommendedName>
</protein>
<feature type="compositionally biased region" description="Polar residues" evidence="1">
    <location>
        <begin position="51"/>
        <end position="72"/>
    </location>
</feature>
<evidence type="ECO:0000313" key="3">
    <source>
        <dbReference type="EMBL" id="OSS53822.1"/>
    </source>
</evidence>
<keyword evidence="4" id="KW-1185">Reference proteome</keyword>
<dbReference type="AlphaFoldDB" id="A0A1Y2MCV1"/>
<dbReference type="EMBL" id="KZ107838">
    <property type="protein sequence ID" value="OSS53822.1"/>
    <property type="molecule type" value="Genomic_DNA"/>
</dbReference>
<dbReference type="OMA" id="LWDSNVE"/>
<dbReference type="STRING" id="105696.A0A1Y2MCV1"/>
<dbReference type="PANTHER" id="PTHR38117">
    <property type="entry name" value="NACHT AND WD40 DOMAIN PROTEIN"/>
    <property type="match status" value="1"/>
</dbReference>
<dbReference type="Proteomes" id="UP000193240">
    <property type="component" value="Unassembled WGS sequence"/>
</dbReference>